<keyword evidence="7" id="KW-0479">Metal-binding</keyword>
<dbReference type="PANTHER" id="PTHR46913:SF1">
    <property type="entry name" value="RING-H2 FINGER PROTEIN ATL16"/>
    <property type="match status" value="1"/>
</dbReference>
<dbReference type="SUPFAM" id="SSF57850">
    <property type="entry name" value="RING/U-box"/>
    <property type="match status" value="1"/>
</dbReference>
<proteinExistence type="inferred from homology"/>
<dbReference type="InterPro" id="IPR001841">
    <property type="entry name" value="Znf_RING"/>
</dbReference>
<evidence type="ECO:0000256" key="13">
    <source>
        <dbReference type="ARBA" id="ARBA00024209"/>
    </source>
</evidence>
<keyword evidence="10" id="KW-0862">Zinc</keyword>
<dbReference type="GO" id="GO:0016567">
    <property type="term" value="P:protein ubiquitination"/>
    <property type="evidence" value="ECO:0007669"/>
    <property type="project" value="UniProtKB-UniPathway"/>
</dbReference>
<dbReference type="CDD" id="cd16461">
    <property type="entry name" value="RING-H2_EL5-like"/>
    <property type="match status" value="1"/>
</dbReference>
<evidence type="ECO:0000256" key="7">
    <source>
        <dbReference type="ARBA" id="ARBA00022723"/>
    </source>
</evidence>
<evidence type="ECO:0000256" key="16">
    <source>
        <dbReference type="SAM" id="Phobius"/>
    </source>
</evidence>
<dbReference type="OMA" id="EMLVIDI"/>
<evidence type="ECO:0000259" key="17">
    <source>
        <dbReference type="PROSITE" id="PS50089"/>
    </source>
</evidence>
<comment type="pathway">
    <text evidence="3">Protein modification; protein ubiquitination.</text>
</comment>
<dbReference type="EMBL" id="LR721776">
    <property type="protein sequence ID" value="VVV68993.1"/>
    <property type="molecule type" value="Genomic_DNA"/>
</dbReference>
<evidence type="ECO:0000256" key="2">
    <source>
        <dbReference type="ARBA" id="ARBA00004167"/>
    </source>
</evidence>
<dbReference type="FunFam" id="3.30.40.10:FF:000475">
    <property type="entry name" value="RING-H2 finger protein ATL3"/>
    <property type="match status" value="1"/>
</dbReference>
<dbReference type="EC" id="2.3.2.27" evidence="4"/>
<keyword evidence="9" id="KW-0833">Ubl conjugation pathway</keyword>
<sequence>MADPGSFDEEPRGVLVTGKVMVASIILLFAVVVFVMLLHLYARWFWGTGGRVSRSRRRRFVFTTDQDPVRVQRRGLDPAVIRSLPVFDFQAKSHEDGLECAVCLSEFEEGEKARLLPACRHSFHVDCIDMWFHSHSTCPLCRTVVKVEPTVVATSTSEGEVRISIAVASTEGGADQSHAVEEVRTTGDEGFSFPTNVLFWGNQSRMDSGCSAANCEEGTSSCKPHSSISIDIPPRGVLALNSPRGELLNSARMVDDEFGGISPGGLSMKSPNTRMRALRRLLSRDKRPVTCGSPSGDRSMEEKVSADSLKTSSSSV</sequence>
<keyword evidence="5" id="KW-0808">Transferase</keyword>
<dbReference type="GO" id="GO:0008270">
    <property type="term" value="F:zinc ion binding"/>
    <property type="evidence" value="ECO:0007669"/>
    <property type="project" value="UniProtKB-KW"/>
</dbReference>
<comment type="subcellular location">
    <subcellularLocation>
        <location evidence="2">Membrane</location>
        <topology evidence="2">Single-pass membrane protein</topology>
    </subcellularLocation>
</comment>
<comment type="similarity">
    <text evidence="13">Belongs to the RING-type zinc finger family. ATL subfamily.</text>
</comment>
<reference evidence="18" key="1">
    <citation type="submission" date="2019-09" db="EMBL/GenBank/DDBJ databases">
        <authorList>
            <person name="Zhang L."/>
        </authorList>
    </citation>
    <scope>NUCLEOTIDE SEQUENCE</scope>
</reference>
<dbReference type="UniPathway" id="UPA00143"/>
<protein>
    <recommendedName>
        <fullName evidence="4">RING-type E3 ubiquitin transferase</fullName>
        <ecNumber evidence="4">2.3.2.27</ecNumber>
    </recommendedName>
</protein>
<gene>
    <name evidence="18" type="ORF">NYM_LOCUS5988</name>
</gene>
<accession>A0A5K0XW76</accession>
<feature type="domain" description="RING-type" evidence="17">
    <location>
        <begin position="100"/>
        <end position="142"/>
    </location>
</feature>
<evidence type="ECO:0000256" key="4">
    <source>
        <dbReference type="ARBA" id="ARBA00012483"/>
    </source>
</evidence>
<evidence type="ECO:0000256" key="5">
    <source>
        <dbReference type="ARBA" id="ARBA00022679"/>
    </source>
</evidence>
<evidence type="ECO:0000256" key="9">
    <source>
        <dbReference type="ARBA" id="ARBA00022786"/>
    </source>
</evidence>
<evidence type="ECO:0000256" key="15">
    <source>
        <dbReference type="SAM" id="MobiDB-lite"/>
    </source>
</evidence>
<evidence type="ECO:0000256" key="3">
    <source>
        <dbReference type="ARBA" id="ARBA00004906"/>
    </source>
</evidence>
<dbReference type="Pfam" id="PF13639">
    <property type="entry name" value="zf-RING_2"/>
    <property type="match status" value="1"/>
</dbReference>
<dbReference type="OrthoDB" id="8062037at2759"/>
<evidence type="ECO:0000256" key="11">
    <source>
        <dbReference type="ARBA" id="ARBA00022989"/>
    </source>
</evidence>
<evidence type="ECO:0000256" key="1">
    <source>
        <dbReference type="ARBA" id="ARBA00000900"/>
    </source>
</evidence>
<feature type="transmembrane region" description="Helical" evidence="16">
    <location>
        <begin position="20"/>
        <end position="46"/>
    </location>
</feature>
<name>A0A5K0XW76_9MAGN</name>
<keyword evidence="8 14" id="KW-0863">Zinc-finger</keyword>
<dbReference type="Gene3D" id="3.30.40.10">
    <property type="entry name" value="Zinc/RING finger domain, C3HC4 (zinc finger)"/>
    <property type="match status" value="1"/>
</dbReference>
<dbReference type="SMART" id="SM00184">
    <property type="entry name" value="RING"/>
    <property type="match status" value="1"/>
</dbReference>
<keyword evidence="6 16" id="KW-0812">Transmembrane</keyword>
<dbReference type="AlphaFoldDB" id="A0A5K0XW76"/>
<dbReference type="PANTHER" id="PTHR46913">
    <property type="entry name" value="RING-H2 FINGER PROTEIN ATL16"/>
    <property type="match status" value="1"/>
</dbReference>
<dbReference type="InterPro" id="IPR044600">
    <property type="entry name" value="ATL1/ATL16-like"/>
</dbReference>
<comment type="catalytic activity">
    <reaction evidence="1">
        <text>S-ubiquitinyl-[E2 ubiquitin-conjugating enzyme]-L-cysteine + [acceptor protein]-L-lysine = [E2 ubiquitin-conjugating enzyme]-L-cysteine + N(6)-ubiquitinyl-[acceptor protein]-L-lysine.</text>
        <dbReference type="EC" id="2.3.2.27"/>
    </reaction>
</comment>
<keyword evidence="12 16" id="KW-0472">Membrane</keyword>
<keyword evidence="11 16" id="KW-1133">Transmembrane helix</keyword>
<evidence type="ECO:0000256" key="10">
    <source>
        <dbReference type="ARBA" id="ARBA00022833"/>
    </source>
</evidence>
<dbReference type="GO" id="GO:0016020">
    <property type="term" value="C:membrane"/>
    <property type="evidence" value="ECO:0007669"/>
    <property type="project" value="UniProtKB-SubCell"/>
</dbReference>
<dbReference type="InterPro" id="IPR013083">
    <property type="entry name" value="Znf_RING/FYVE/PHD"/>
</dbReference>
<feature type="region of interest" description="Disordered" evidence="15">
    <location>
        <begin position="284"/>
        <end position="316"/>
    </location>
</feature>
<dbReference type="Gramene" id="NC11G0058080.1">
    <property type="protein sequence ID" value="NC11G0058080.1:cds"/>
    <property type="gene ID" value="NC11G0058080"/>
</dbReference>
<evidence type="ECO:0000256" key="12">
    <source>
        <dbReference type="ARBA" id="ARBA00023136"/>
    </source>
</evidence>
<organism evidence="18">
    <name type="scientific">Nymphaea colorata</name>
    <name type="common">pocket water lily</name>
    <dbReference type="NCBI Taxonomy" id="210225"/>
    <lineage>
        <taxon>Eukaryota</taxon>
        <taxon>Viridiplantae</taxon>
        <taxon>Streptophyta</taxon>
        <taxon>Embryophyta</taxon>
        <taxon>Tracheophyta</taxon>
        <taxon>Spermatophyta</taxon>
        <taxon>Magnoliopsida</taxon>
        <taxon>Nymphaeales</taxon>
        <taxon>Nymphaeaceae</taxon>
        <taxon>Nymphaea</taxon>
    </lineage>
</organism>
<dbReference type="GO" id="GO:0061630">
    <property type="term" value="F:ubiquitin protein ligase activity"/>
    <property type="evidence" value="ECO:0007669"/>
    <property type="project" value="UniProtKB-EC"/>
</dbReference>
<evidence type="ECO:0000256" key="14">
    <source>
        <dbReference type="PROSITE-ProRule" id="PRU00175"/>
    </source>
</evidence>
<evidence type="ECO:0000256" key="8">
    <source>
        <dbReference type="ARBA" id="ARBA00022771"/>
    </source>
</evidence>
<dbReference type="PROSITE" id="PS50089">
    <property type="entry name" value="ZF_RING_2"/>
    <property type="match status" value="1"/>
</dbReference>
<evidence type="ECO:0000256" key="6">
    <source>
        <dbReference type="ARBA" id="ARBA00022692"/>
    </source>
</evidence>
<evidence type="ECO:0000313" key="18">
    <source>
        <dbReference type="EMBL" id="VVV68993.1"/>
    </source>
</evidence>